<proteinExistence type="predicted"/>
<gene>
    <name evidence="1" type="ORF">MRATA1EN22A_LOCUS19694</name>
</gene>
<reference evidence="1" key="2">
    <citation type="submission" date="2025-03" db="EMBL/GenBank/DDBJ databases">
        <authorList>
            <consortium name="ELIXIR-Norway"/>
            <consortium name="Elixir Norway"/>
        </authorList>
    </citation>
    <scope>NUCLEOTIDE SEQUENCE</scope>
</reference>
<accession>A0AC59ZKL3</accession>
<organism evidence="1 2">
    <name type="scientific">Rangifer tarandus platyrhynchus</name>
    <name type="common">Svalbard reindeer</name>
    <dbReference type="NCBI Taxonomy" id="3082113"/>
    <lineage>
        <taxon>Eukaryota</taxon>
        <taxon>Metazoa</taxon>
        <taxon>Chordata</taxon>
        <taxon>Craniata</taxon>
        <taxon>Vertebrata</taxon>
        <taxon>Euteleostomi</taxon>
        <taxon>Mammalia</taxon>
        <taxon>Eutheria</taxon>
        <taxon>Laurasiatheria</taxon>
        <taxon>Artiodactyla</taxon>
        <taxon>Ruminantia</taxon>
        <taxon>Pecora</taxon>
        <taxon>Cervidae</taxon>
        <taxon>Odocoileinae</taxon>
        <taxon>Rangifer</taxon>
    </lineage>
</organism>
<protein>
    <submittedName>
        <fullName evidence="1">Uncharacterized protein</fullName>
    </submittedName>
</protein>
<sequence>MSPASASPLKNDKQDYSSAARRRNYPPAAFPPGFSHPSGKRKTRSKGAHPPLARGLLVALVPFAESHLLGNHLWERRWPFRHHPDFAVAVDPCLRLRTFLAVPGSPVSTVGHRQKLEPLWFSRSVKMSWEIGLRRWSLEHTPDSPRLGGGGVTAR</sequence>
<name>A0AC59ZKL3_RANTA</name>
<dbReference type="Proteomes" id="UP001162501">
    <property type="component" value="Chromosome 3"/>
</dbReference>
<dbReference type="EMBL" id="OX596087">
    <property type="protein sequence ID" value="CAN0451997.1"/>
    <property type="molecule type" value="Genomic_DNA"/>
</dbReference>
<evidence type="ECO:0000313" key="1">
    <source>
        <dbReference type="EMBL" id="CAN0451997.1"/>
    </source>
</evidence>
<reference evidence="1" key="1">
    <citation type="submission" date="2023-05" db="EMBL/GenBank/DDBJ databases">
        <authorList>
            <consortium name="ELIXIR-Norway"/>
        </authorList>
    </citation>
    <scope>NUCLEOTIDE SEQUENCE</scope>
</reference>
<evidence type="ECO:0000313" key="2">
    <source>
        <dbReference type="Proteomes" id="UP001162501"/>
    </source>
</evidence>